<proteinExistence type="predicted"/>
<accession>A0A2N9VQK9</accession>
<dbReference type="KEGG" id="pht:BLM14_21045"/>
<dbReference type="InterPro" id="IPR032710">
    <property type="entry name" value="NTF2-like_dom_sf"/>
</dbReference>
<dbReference type="Gene3D" id="3.10.450.50">
    <property type="match status" value="1"/>
</dbReference>
<feature type="domain" description="SnoaL-like" evidence="1">
    <location>
        <begin position="16"/>
        <end position="118"/>
    </location>
</feature>
<gene>
    <name evidence="2" type="ORF">B5P45_27000</name>
</gene>
<reference evidence="2 3" key="1">
    <citation type="journal article" date="2017" name="Int J Environ Stud">
        <title>Does the Miocene-Pliocene relict legume Oxytropis triphylla form nitrogen-fixing nodules with a combination of bacterial strains?</title>
        <authorList>
            <person name="Safronova V."/>
            <person name="Belimov A."/>
            <person name="Sazanova A."/>
            <person name="Kuznetsova I."/>
            <person name="Popova J."/>
            <person name="Andronov E."/>
            <person name="Verkhozina A."/>
            <person name="Tikhonovich I."/>
        </authorList>
    </citation>
    <scope>NUCLEOTIDE SEQUENCE [LARGE SCALE GENOMIC DNA]</scope>
    <source>
        <strain evidence="2 3">Tri-38</strain>
    </source>
</reference>
<name>A0A2N9VQK9_9HYPH</name>
<sequence>MPGLDIREIVRAANDRWNAAFNSGDAAAVAALYTSDGTVLPPDHAVVKGTAAIADFWAGFISAGVKDHDIELLDAQDGGDMAYSSGKWWATGLGEDGKALRFEGTIVTIFRRQPDGSWKTCLHTWN</sequence>
<dbReference type="Pfam" id="PF12680">
    <property type="entry name" value="SnoaL_2"/>
    <property type="match status" value="1"/>
</dbReference>
<protein>
    <recommendedName>
        <fullName evidence="1">SnoaL-like domain-containing protein</fullName>
    </recommendedName>
</protein>
<dbReference type="NCBIfam" id="TIGR02246">
    <property type="entry name" value="SgcJ/EcaC family oxidoreductase"/>
    <property type="match status" value="1"/>
</dbReference>
<dbReference type="InterPro" id="IPR011944">
    <property type="entry name" value="Steroid_delta5-4_isomerase"/>
</dbReference>
<dbReference type="RefSeq" id="WP_100001895.1">
    <property type="nucleotide sequence ID" value="NZ_CP017941.1"/>
</dbReference>
<keyword evidence="3" id="KW-1185">Reference proteome</keyword>
<comment type="caution">
    <text evidence="2">The sequence shown here is derived from an EMBL/GenBank/DDBJ whole genome shotgun (WGS) entry which is preliminary data.</text>
</comment>
<evidence type="ECO:0000259" key="1">
    <source>
        <dbReference type="Pfam" id="PF12680"/>
    </source>
</evidence>
<dbReference type="SUPFAM" id="SSF54427">
    <property type="entry name" value="NTF2-like"/>
    <property type="match status" value="1"/>
</dbReference>
<dbReference type="OrthoDB" id="1633822at2"/>
<evidence type="ECO:0000313" key="3">
    <source>
        <dbReference type="Proteomes" id="UP000232163"/>
    </source>
</evidence>
<dbReference type="Proteomes" id="UP000232163">
    <property type="component" value="Unassembled WGS sequence"/>
</dbReference>
<dbReference type="InterPro" id="IPR037401">
    <property type="entry name" value="SnoaL-like"/>
</dbReference>
<dbReference type="AlphaFoldDB" id="A0A2N9VQK9"/>
<dbReference type="EMBL" id="MZMT01000056">
    <property type="protein sequence ID" value="PIO41777.1"/>
    <property type="molecule type" value="Genomic_DNA"/>
</dbReference>
<evidence type="ECO:0000313" key="2">
    <source>
        <dbReference type="EMBL" id="PIO41777.1"/>
    </source>
</evidence>
<organism evidence="2 3">
    <name type="scientific">Phyllobacterium zundukense</name>
    <dbReference type="NCBI Taxonomy" id="1867719"/>
    <lineage>
        <taxon>Bacteria</taxon>
        <taxon>Pseudomonadati</taxon>
        <taxon>Pseudomonadota</taxon>
        <taxon>Alphaproteobacteria</taxon>
        <taxon>Hyphomicrobiales</taxon>
        <taxon>Phyllobacteriaceae</taxon>
        <taxon>Phyllobacterium</taxon>
    </lineage>
</organism>